<keyword evidence="2" id="KW-1185">Reference proteome</keyword>
<protein>
    <submittedName>
        <fullName evidence="1">Phosphatidylinositol N-acetyglucosaminlytransferase subunit P-related</fullName>
    </submittedName>
</protein>
<dbReference type="EMBL" id="CM051397">
    <property type="protein sequence ID" value="KAJ4719805.1"/>
    <property type="molecule type" value="Genomic_DNA"/>
</dbReference>
<name>A0ACC1YB61_MELAZ</name>
<proteinExistence type="predicted"/>
<gene>
    <name evidence="1" type="ORF">OWV82_007729</name>
</gene>
<accession>A0ACC1YB61</accession>
<sequence>MSTKMESRQCTPSVIARLMGLDELSPHQPVHKKQKVLSENYLRRVASIGITRKRSPHERHAFRLSAEEQEEFKDAFEVHRKLKREEDYNLGVKKGKSKLSLSAIEDVHDAQAVMDSKMDLFMKYLQEPESFIHKHRCDLQGIPHHLLSDRLTVLKSSNGSDTGKTDICNISRRENDQETAKLFWKPETDLLTDPHREHVLGTGYKLLRLQKESVNLPTEIVLLKPKLGKKETATKCFSSSSSCRDSHLINKHPDFCTLEKGNLCVENEERKDVTKNVEPVKWRFRISRQTGQGKNNLFSKASKSVSRDNHSFAEESELKTSSPPNSCDGKNHRQPSFAHSDGSYAGREARKEILERWKTTKKFQEVEVASRNRTMHEMLATPDQESSARNSDFRLTGHDYSSQNGLHCNPVMRLSEKWLQHKFRKQGHNVKDGMESQSFPCLESRNGHPVQDDRLLQRDLKRKLGEKDACEQIPMVLNSSNSYPDSEERCTVHELQKKKLEEKNLSEQNSVVTKSSVNCAASASMVANMVTDAETVDEGQSSENHKGQHMKMTDCMLLVEDGYFSPQVSDAPTQQDMLNGMFKEDSSFGFCTDPESLVNLEEVYQPSPNSVLEPPFEKEISSSSLCCQSVDSNLHGLQLQLELLKSESSEAYSEGAGMIVSSDDDSEEGSVGHAGENEELMRVYSVEESRDFSYLVDVFTEAGFHGGNLDMGYEMWHSPEYPISPAVFEMLEKKYGEQMSWKRSERRLLFDRINSELTEIIKPSIRIHGKKPLSSRLCFGKNFDMIEEELWTLLGCQEKQANRDSSVKVLGKDDGWLDLEGDIGVIVREIENSLIDQLAEEVVSMERF</sequence>
<comment type="caution">
    <text evidence="1">The sequence shown here is derived from an EMBL/GenBank/DDBJ whole genome shotgun (WGS) entry which is preliminary data.</text>
</comment>
<reference evidence="1 2" key="1">
    <citation type="journal article" date="2023" name="Science">
        <title>Complex scaffold remodeling in plant triterpene biosynthesis.</title>
        <authorList>
            <person name="De La Pena R."/>
            <person name="Hodgson H."/>
            <person name="Liu J.C."/>
            <person name="Stephenson M.J."/>
            <person name="Martin A.C."/>
            <person name="Owen C."/>
            <person name="Harkess A."/>
            <person name="Leebens-Mack J."/>
            <person name="Jimenez L.E."/>
            <person name="Osbourn A."/>
            <person name="Sattely E.S."/>
        </authorList>
    </citation>
    <scope>NUCLEOTIDE SEQUENCE [LARGE SCALE GENOMIC DNA]</scope>
    <source>
        <strain evidence="2">cv. JPN11</strain>
        <tissue evidence="1">Leaf</tissue>
    </source>
</reference>
<organism evidence="1 2">
    <name type="scientific">Melia azedarach</name>
    <name type="common">Chinaberry tree</name>
    <dbReference type="NCBI Taxonomy" id="155640"/>
    <lineage>
        <taxon>Eukaryota</taxon>
        <taxon>Viridiplantae</taxon>
        <taxon>Streptophyta</taxon>
        <taxon>Embryophyta</taxon>
        <taxon>Tracheophyta</taxon>
        <taxon>Spermatophyta</taxon>
        <taxon>Magnoliopsida</taxon>
        <taxon>eudicotyledons</taxon>
        <taxon>Gunneridae</taxon>
        <taxon>Pentapetalae</taxon>
        <taxon>rosids</taxon>
        <taxon>malvids</taxon>
        <taxon>Sapindales</taxon>
        <taxon>Meliaceae</taxon>
        <taxon>Melia</taxon>
    </lineage>
</organism>
<evidence type="ECO:0000313" key="1">
    <source>
        <dbReference type="EMBL" id="KAJ4719805.1"/>
    </source>
</evidence>
<dbReference type="Proteomes" id="UP001164539">
    <property type="component" value="Chromosome 4"/>
</dbReference>
<evidence type="ECO:0000313" key="2">
    <source>
        <dbReference type="Proteomes" id="UP001164539"/>
    </source>
</evidence>